<dbReference type="EMBL" id="CM035423">
    <property type="protein sequence ID" value="KAH7366336.1"/>
    <property type="molecule type" value="Genomic_DNA"/>
</dbReference>
<reference evidence="1" key="1">
    <citation type="submission" date="2021-08" db="EMBL/GenBank/DDBJ databases">
        <title>WGS assembly of Ceratopteris richardii.</title>
        <authorList>
            <person name="Marchant D.B."/>
            <person name="Chen G."/>
            <person name="Jenkins J."/>
            <person name="Shu S."/>
            <person name="Leebens-Mack J."/>
            <person name="Grimwood J."/>
            <person name="Schmutz J."/>
            <person name="Soltis P."/>
            <person name="Soltis D."/>
            <person name="Chen Z.-H."/>
        </authorList>
    </citation>
    <scope>NUCLEOTIDE SEQUENCE</scope>
    <source>
        <strain evidence="1">Whitten #5841</strain>
        <tissue evidence="1">Leaf</tissue>
    </source>
</reference>
<name>A0A8T2SSG9_CERRI</name>
<organism evidence="1 2">
    <name type="scientific">Ceratopteris richardii</name>
    <name type="common">Triangle waterfern</name>
    <dbReference type="NCBI Taxonomy" id="49495"/>
    <lineage>
        <taxon>Eukaryota</taxon>
        <taxon>Viridiplantae</taxon>
        <taxon>Streptophyta</taxon>
        <taxon>Embryophyta</taxon>
        <taxon>Tracheophyta</taxon>
        <taxon>Polypodiopsida</taxon>
        <taxon>Polypodiidae</taxon>
        <taxon>Polypodiales</taxon>
        <taxon>Pteridineae</taxon>
        <taxon>Pteridaceae</taxon>
        <taxon>Parkerioideae</taxon>
        <taxon>Ceratopteris</taxon>
    </lineage>
</organism>
<dbReference type="AlphaFoldDB" id="A0A8T2SSG9"/>
<evidence type="ECO:0000313" key="1">
    <source>
        <dbReference type="EMBL" id="KAH7366336.1"/>
    </source>
</evidence>
<proteinExistence type="predicted"/>
<protein>
    <submittedName>
        <fullName evidence="1">Uncharacterized protein</fullName>
    </submittedName>
</protein>
<accession>A0A8T2SSG9</accession>
<dbReference type="Proteomes" id="UP000825935">
    <property type="component" value="Chromosome 18"/>
</dbReference>
<comment type="caution">
    <text evidence="1">The sequence shown here is derived from an EMBL/GenBank/DDBJ whole genome shotgun (WGS) entry which is preliminary data.</text>
</comment>
<sequence length="62" mass="6925">MNSFTSSAVLLQQICNTMDVFFYHISIVQIRMHLMANAEDAVVAGDRICPSANKLRVDLVIL</sequence>
<gene>
    <name evidence="1" type="ORF">KP509_18G073400</name>
</gene>
<evidence type="ECO:0000313" key="2">
    <source>
        <dbReference type="Proteomes" id="UP000825935"/>
    </source>
</evidence>
<keyword evidence="2" id="KW-1185">Reference proteome</keyword>